<dbReference type="EMBL" id="SSMQ01000018">
    <property type="protein sequence ID" value="TKD06639.1"/>
    <property type="molecule type" value="Genomic_DNA"/>
</dbReference>
<gene>
    <name evidence="1" type="ORF">E8A74_19235</name>
</gene>
<dbReference type="Proteomes" id="UP000309215">
    <property type="component" value="Unassembled WGS sequence"/>
</dbReference>
<keyword evidence="2" id="KW-1185">Reference proteome</keyword>
<dbReference type="AlphaFoldDB" id="A0A4U1JB88"/>
<evidence type="ECO:0000313" key="1">
    <source>
        <dbReference type="EMBL" id="TKD06639.1"/>
    </source>
</evidence>
<organism evidence="1 2">
    <name type="scientific">Polyangium fumosum</name>
    <dbReference type="NCBI Taxonomy" id="889272"/>
    <lineage>
        <taxon>Bacteria</taxon>
        <taxon>Pseudomonadati</taxon>
        <taxon>Myxococcota</taxon>
        <taxon>Polyangia</taxon>
        <taxon>Polyangiales</taxon>
        <taxon>Polyangiaceae</taxon>
        <taxon>Polyangium</taxon>
    </lineage>
</organism>
<proteinExistence type="predicted"/>
<dbReference type="OrthoDB" id="5520190at2"/>
<name>A0A4U1JB88_9BACT</name>
<protein>
    <submittedName>
        <fullName evidence="1">Uncharacterized protein</fullName>
    </submittedName>
</protein>
<evidence type="ECO:0000313" key="2">
    <source>
        <dbReference type="Proteomes" id="UP000309215"/>
    </source>
</evidence>
<comment type="caution">
    <text evidence="1">The sequence shown here is derived from an EMBL/GenBank/DDBJ whole genome shotgun (WGS) entry which is preliminary data.</text>
</comment>
<accession>A0A4U1JB88</accession>
<sequence>MKKPRTRYAPALLFVVLGTGVALGACSRENRALGESPRGDVARALQSLADARCDRAVRCNQIGAGQRWSSRDACIQSVRQAEREDINLYECTGGIDQKELSECLNEINTAQCDSAFDALAQMAACRSSDMCLH</sequence>
<dbReference type="PROSITE" id="PS51257">
    <property type="entry name" value="PROKAR_LIPOPROTEIN"/>
    <property type="match status" value="1"/>
</dbReference>
<reference evidence="1 2" key="1">
    <citation type="submission" date="2019-04" db="EMBL/GenBank/DDBJ databases">
        <authorList>
            <person name="Li Y."/>
            <person name="Wang J."/>
        </authorList>
    </citation>
    <scope>NUCLEOTIDE SEQUENCE [LARGE SCALE GENOMIC DNA]</scope>
    <source>
        <strain evidence="1 2">DSM 14668</strain>
    </source>
</reference>
<dbReference type="InterPro" id="IPR045757">
    <property type="entry name" value="DUF6184"/>
</dbReference>
<dbReference type="Pfam" id="PF19682">
    <property type="entry name" value="DUF6184"/>
    <property type="match status" value="1"/>
</dbReference>
<dbReference type="RefSeq" id="WP_136930490.1">
    <property type="nucleotide sequence ID" value="NZ_SSMQ01000018.1"/>
</dbReference>